<dbReference type="KEGG" id="bmp:NG74_03072"/>
<keyword evidence="6" id="KW-1133">Transmembrane helix</keyword>
<gene>
    <name evidence="7" type="ORF">BACVE_002587</name>
</gene>
<feature type="transmembrane region" description="Helical" evidence="6">
    <location>
        <begin position="66"/>
        <end position="94"/>
    </location>
</feature>
<dbReference type="Proteomes" id="UP000587477">
    <property type="component" value="Chromosome"/>
</dbReference>
<organism evidence="7 8">
    <name type="scientific">Bacillus velezensis</name>
    <dbReference type="NCBI Taxonomy" id="492670"/>
    <lineage>
        <taxon>Bacteria</taxon>
        <taxon>Bacillati</taxon>
        <taxon>Bacillota</taxon>
        <taxon>Bacilli</taxon>
        <taxon>Bacillales</taxon>
        <taxon>Bacillaceae</taxon>
        <taxon>Bacillus</taxon>
        <taxon>Bacillus amyloliquefaciens group</taxon>
    </lineage>
</organism>
<evidence type="ECO:0000256" key="4">
    <source>
        <dbReference type="ARBA" id="ARBA00023022"/>
    </source>
</evidence>
<accession>A0A7W4LY14</accession>
<evidence type="ECO:0000256" key="3">
    <source>
        <dbReference type="ARBA" id="ARBA00022529"/>
    </source>
</evidence>
<dbReference type="Gene3D" id="1.20.225.10">
    <property type="entry name" value="Bacteriocin AS-48"/>
    <property type="match status" value="1"/>
</dbReference>
<evidence type="ECO:0000313" key="7">
    <source>
        <dbReference type="EMBL" id="QOY27574.1"/>
    </source>
</evidence>
<dbReference type="Pfam" id="PF09221">
    <property type="entry name" value="Bacteriocin_IId"/>
    <property type="match status" value="1"/>
</dbReference>
<evidence type="ECO:0000313" key="8">
    <source>
        <dbReference type="Proteomes" id="UP000587477"/>
    </source>
</evidence>
<dbReference type="InterPro" id="IPR020038">
    <property type="entry name" value="Circ_bacteriocin"/>
</dbReference>
<dbReference type="AlphaFoldDB" id="A0A7W4LY14"/>
<dbReference type="EMBL" id="CP063687">
    <property type="protein sequence ID" value="QOY27574.1"/>
    <property type="molecule type" value="Genomic_DNA"/>
</dbReference>
<evidence type="ECO:0000256" key="1">
    <source>
        <dbReference type="ARBA" id="ARBA00004613"/>
    </source>
</evidence>
<evidence type="ECO:0000256" key="2">
    <source>
        <dbReference type="ARBA" id="ARBA00022525"/>
    </source>
</evidence>
<dbReference type="GO" id="GO:0031640">
    <property type="term" value="P:killing of cells of another organism"/>
    <property type="evidence" value="ECO:0007669"/>
    <property type="project" value="UniProtKB-KW"/>
</dbReference>
<evidence type="ECO:0008006" key="9">
    <source>
        <dbReference type="Google" id="ProtNLM"/>
    </source>
</evidence>
<dbReference type="NCBIfam" id="TIGR03651">
    <property type="entry name" value="circ_ocin_uber"/>
    <property type="match status" value="1"/>
</dbReference>
<keyword evidence="6" id="KW-0472">Membrane</keyword>
<evidence type="ECO:0000256" key="6">
    <source>
        <dbReference type="SAM" id="Phobius"/>
    </source>
</evidence>
<keyword evidence="5" id="KW-0078">Bacteriocin</keyword>
<dbReference type="GO" id="GO:0005576">
    <property type="term" value="C:extracellular region"/>
    <property type="evidence" value="ECO:0007669"/>
    <property type="project" value="UniProtKB-SubCell"/>
</dbReference>
<proteinExistence type="predicted"/>
<keyword evidence="2" id="KW-0964">Secreted</keyword>
<keyword evidence="4" id="KW-0044">Antibiotic</keyword>
<comment type="subcellular location">
    <subcellularLocation>
        <location evidence="1">Secreted</location>
    </subcellularLocation>
</comment>
<keyword evidence="6" id="KW-0812">Transmembrane</keyword>
<name>A0A7W4LY14_BACVE</name>
<keyword evidence="3" id="KW-0929">Antimicrobial</keyword>
<evidence type="ECO:0000256" key="5">
    <source>
        <dbReference type="ARBA" id="ARBA00023048"/>
    </source>
</evidence>
<dbReference type="SMR" id="A0A7W4LY14"/>
<sequence length="112" mass="11350">MMNLVKSNKKSFILFGAALAAATLVYALLLTGTELNVAAAHAFSANAELASTLGISTAAAKKAIDIIDAASTIASIISLIGIVTGAGAISYAIVATAKTMIKKYGKKYAAAW</sequence>
<dbReference type="InterPro" id="IPR009086">
    <property type="entry name" value="Bacteriocin_AS48"/>
</dbReference>
<protein>
    <recommendedName>
        <fullName evidence="9">Circular bacteriocin, circularin A/uberolysin family</fullName>
    </recommendedName>
</protein>
<reference evidence="8" key="1">
    <citation type="submission" date="2020-10" db="EMBL/GenBank/DDBJ databases">
        <title>Complete genome sequence of Bacillus velezensis NST6.</title>
        <authorList>
            <person name="Choi J."/>
        </authorList>
    </citation>
    <scope>NUCLEOTIDE SEQUENCE [LARGE SCALE GENOMIC DNA]</scope>
    <source>
        <strain evidence="8">NST6</strain>
    </source>
</reference>
<dbReference type="GO" id="GO:0042742">
    <property type="term" value="P:defense response to bacterium"/>
    <property type="evidence" value="ECO:0007669"/>
    <property type="project" value="UniProtKB-KW"/>
</dbReference>